<protein>
    <submittedName>
        <fullName evidence="3">DNA repair exonuclease SbcCD nuclease subunit</fullName>
    </submittedName>
</protein>
<dbReference type="Proteomes" id="UP000189933">
    <property type="component" value="Unassembled WGS sequence"/>
</dbReference>
<dbReference type="Gene3D" id="3.60.21.10">
    <property type="match status" value="1"/>
</dbReference>
<dbReference type="InterPro" id="IPR029052">
    <property type="entry name" value="Metallo-depent_PP-like"/>
</dbReference>
<keyword evidence="3" id="KW-0540">Nuclease</keyword>
<dbReference type="RefSeq" id="WP_078665845.1">
    <property type="nucleotide sequence ID" value="NZ_FUXM01000022.1"/>
</dbReference>
<evidence type="ECO:0000313" key="4">
    <source>
        <dbReference type="Proteomes" id="UP000189933"/>
    </source>
</evidence>
<organism evidence="3 4">
    <name type="scientific">Carboxydocella sporoproducens DSM 16521</name>
    <dbReference type="NCBI Taxonomy" id="1121270"/>
    <lineage>
        <taxon>Bacteria</taxon>
        <taxon>Bacillati</taxon>
        <taxon>Bacillota</taxon>
        <taxon>Clostridia</taxon>
        <taxon>Eubacteriales</taxon>
        <taxon>Clostridiales Family XVI. Incertae Sedis</taxon>
        <taxon>Carboxydocella</taxon>
    </lineage>
</organism>
<dbReference type="Pfam" id="PF12850">
    <property type="entry name" value="Metallophos_2"/>
    <property type="match status" value="1"/>
</dbReference>
<dbReference type="SUPFAM" id="SSF56300">
    <property type="entry name" value="Metallo-dependent phosphatases"/>
    <property type="match status" value="1"/>
</dbReference>
<feature type="domain" description="Calcineurin-like phosphoesterase" evidence="2">
    <location>
        <begin position="1"/>
        <end position="222"/>
    </location>
</feature>
<evidence type="ECO:0000313" key="3">
    <source>
        <dbReference type="EMBL" id="SKA07386.1"/>
    </source>
</evidence>
<dbReference type="EMBL" id="FUXM01000022">
    <property type="protein sequence ID" value="SKA07386.1"/>
    <property type="molecule type" value="Genomic_DNA"/>
</dbReference>
<evidence type="ECO:0000256" key="1">
    <source>
        <dbReference type="ARBA" id="ARBA00008950"/>
    </source>
</evidence>
<gene>
    <name evidence="3" type="ORF">SAMN02745885_01805</name>
</gene>
<accession>A0A1T4QUW3</accession>
<keyword evidence="4" id="KW-1185">Reference proteome</keyword>
<dbReference type="PANTHER" id="PTHR30337:SF0">
    <property type="entry name" value="NUCLEASE SBCCD SUBUNIT D"/>
    <property type="match status" value="1"/>
</dbReference>
<sequence>MKLLFLTDTHIRGTSPVNRLDNFPQTLLAKLKEVVELAHDLGVSAVLHGGDLFDLPSPALGVAGEFLAVFQQLRVPFYGIAGNHDLFGHNLATLDRTMLGLAARLGLVRLLAPGERVYLQDKGIRLQLTGTGYHVDLDRRDPRLDYCVTKEECDVAVHLVHGMLLEKRWIEGMAHTLVDQITSTEADFTLCGHNHLGIKDMQAEGKWFLNPGSLVRLSNHPREMERQPQVLLLDFSGGAPTYRKIPLQTARPGSEVLDRSKAEAQAVREAKLAAFVSEVRQAGQVKAYGLQEIVEEIARRDGIPERVRHLALAKLAEAQERLGAVE</sequence>
<evidence type="ECO:0000259" key="2">
    <source>
        <dbReference type="Pfam" id="PF12850"/>
    </source>
</evidence>
<dbReference type="GO" id="GO:0004527">
    <property type="term" value="F:exonuclease activity"/>
    <property type="evidence" value="ECO:0007669"/>
    <property type="project" value="UniProtKB-KW"/>
</dbReference>
<dbReference type="InterPro" id="IPR050535">
    <property type="entry name" value="DNA_Repair-Maintenance_Comp"/>
</dbReference>
<keyword evidence="3" id="KW-0269">Exonuclease</keyword>
<dbReference type="AlphaFoldDB" id="A0A1T4QUW3"/>
<keyword evidence="3" id="KW-0378">Hydrolase</keyword>
<dbReference type="OrthoDB" id="9773856at2"/>
<dbReference type="PANTHER" id="PTHR30337">
    <property type="entry name" value="COMPONENT OF ATP-DEPENDENT DSDNA EXONUCLEASE"/>
    <property type="match status" value="1"/>
</dbReference>
<proteinExistence type="inferred from homology"/>
<dbReference type="InterPro" id="IPR024654">
    <property type="entry name" value="Calcineurin-like_PHP_lpxH"/>
</dbReference>
<name>A0A1T4QUW3_9FIRM</name>
<reference evidence="4" key="1">
    <citation type="submission" date="2017-02" db="EMBL/GenBank/DDBJ databases">
        <authorList>
            <person name="Varghese N."/>
            <person name="Submissions S."/>
        </authorList>
    </citation>
    <scope>NUCLEOTIDE SEQUENCE [LARGE SCALE GENOMIC DNA]</scope>
    <source>
        <strain evidence="4">DSM 16521</strain>
    </source>
</reference>
<comment type="similarity">
    <text evidence="1">Belongs to the metallophosphoesterase superfamily. YfcE family.</text>
</comment>